<evidence type="ECO:0000313" key="7">
    <source>
        <dbReference type="EMBL" id="PSF10438.1"/>
    </source>
</evidence>
<keyword evidence="5" id="KW-0812">Transmembrane</keyword>
<feature type="transmembrane region" description="Helical" evidence="5">
    <location>
        <begin position="200"/>
        <end position="224"/>
    </location>
</feature>
<dbReference type="GO" id="GO:0005886">
    <property type="term" value="C:plasma membrane"/>
    <property type="evidence" value="ECO:0007669"/>
    <property type="project" value="TreeGrafter"/>
</dbReference>
<accession>A0A2T1KKA2</accession>
<dbReference type="GO" id="GO:1902201">
    <property type="term" value="P:negative regulation of bacterial-type flagellum-dependent cell motility"/>
    <property type="evidence" value="ECO:0007669"/>
    <property type="project" value="TreeGrafter"/>
</dbReference>
<comment type="catalytic activity">
    <reaction evidence="3">
        <text>2 GTP = 3',3'-c-di-GMP + 2 diphosphate</text>
        <dbReference type="Rhea" id="RHEA:24898"/>
        <dbReference type="ChEBI" id="CHEBI:33019"/>
        <dbReference type="ChEBI" id="CHEBI:37565"/>
        <dbReference type="ChEBI" id="CHEBI:58805"/>
        <dbReference type="EC" id="2.7.7.65"/>
    </reaction>
</comment>
<feature type="transmembrane region" description="Helical" evidence="5">
    <location>
        <begin position="259"/>
        <end position="282"/>
    </location>
</feature>
<dbReference type="Gene3D" id="3.30.70.270">
    <property type="match status" value="1"/>
</dbReference>
<dbReference type="InterPro" id="IPR011623">
    <property type="entry name" value="7TMR_DISM_rcpt_extracell_dom1"/>
</dbReference>
<dbReference type="GO" id="GO:0043709">
    <property type="term" value="P:cell adhesion involved in single-species biofilm formation"/>
    <property type="evidence" value="ECO:0007669"/>
    <property type="project" value="TreeGrafter"/>
</dbReference>
<feature type="coiled-coil region" evidence="4">
    <location>
        <begin position="343"/>
        <end position="389"/>
    </location>
</feature>
<evidence type="ECO:0000256" key="2">
    <source>
        <dbReference type="ARBA" id="ARBA00012528"/>
    </source>
</evidence>
<keyword evidence="4" id="KW-0175">Coiled coil</keyword>
<dbReference type="Pfam" id="PF07695">
    <property type="entry name" value="7TMR-DISM_7TM"/>
    <property type="match status" value="1"/>
</dbReference>
<feature type="transmembrane region" description="Helical" evidence="5">
    <location>
        <begin position="236"/>
        <end position="253"/>
    </location>
</feature>
<sequence length="566" mass="63780">MEVPEDNLEVSEVRALPADRWQHNTATTVLNRGFSNGAFWLKVAVPAKPLNRVLEIGYPLLDEVSVYWERDGRIVESYLSGNTRPFNTRPIIHRNFVFLVPSNTEPVTAWVRIKTEGSVQVPVAITPSAEFLANEQFSYGWQAMFLGIVVALSLYNLFLFVIVRHTTYLWYVLTVICTGLVQLHFHGLLFQWFWPELPQINRYFTVPIISLAMFFAVVFTIKFLAVRHYSPISYRMLQVILVACVFAFFYGLFGPYQSGIVLVSTMAAVATPLAWVIGIHVWRQGQVLAGFYVVAWTPLLVGHLVLAISKLGWMPTSPLTELVPQAGVAVEAILLSFALAYRINLERRKRQQAQEHALEIQQQANLTLEARVRERTEELESANERLRAVSLTDGLTHVANRRRFDEKLDIEWGRAVRHEHELSLLLLDIDHFKRVNDELGHLTGDDCLVGLASLLKSELQRSGDLIARYGGEEFAVLLPATESAGAFRVAERIRQAVAQTPMVTGEHDEPVRLTISIGVATMLPARDIDSHELIRRADEALYIAKDSGRNRVAVWRPKAVAPPAGS</sequence>
<gene>
    <name evidence="7" type="ORF">C7H08_00495</name>
</gene>
<dbReference type="Pfam" id="PF00990">
    <property type="entry name" value="GGDEF"/>
    <property type="match status" value="1"/>
</dbReference>
<evidence type="ECO:0000259" key="6">
    <source>
        <dbReference type="PROSITE" id="PS50887"/>
    </source>
</evidence>
<dbReference type="InterPro" id="IPR050469">
    <property type="entry name" value="Diguanylate_Cyclase"/>
</dbReference>
<evidence type="ECO:0000256" key="4">
    <source>
        <dbReference type="SAM" id="Coils"/>
    </source>
</evidence>
<dbReference type="SUPFAM" id="SSF55073">
    <property type="entry name" value="Nucleotide cyclase"/>
    <property type="match status" value="1"/>
</dbReference>
<dbReference type="OrthoDB" id="5289013at2"/>
<dbReference type="InterPro" id="IPR011622">
    <property type="entry name" value="7TMR_DISM_rcpt_extracell_dom2"/>
</dbReference>
<keyword evidence="8" id="KW-1185">Reference proteome</keyword>
<dbReference type="SMART" id="SM00267">
    <property type="entry name" value="GGDEF"/>
    <property type="match status" value="1"/>
</dbReference>
<dbReference type="AlphaFoldDB" id="A0A2T1KKA2"/>
<dbReference type="Pfam" id="PF07696">
    <property type="entry name" value="7TMR-DISMED2"/>
    <property type="match status" value="1"/>
</dbReference>
<dbReference type="InterPro" id="IPR029787">
    <property type="entry name" value="Nucleotide_cyclase"/>
</dbReference>
<evidence type="ECO:0000256" key="5">
    <source>
        <dbReference type="SAM" id="Phobius"/>
    </source>
</evidence>
<dbReference type="CDD" id="cd01949">
    <property type="entry name" value="GGDEF"/>
    <property type="match status" value="1"/>
</dbReference>
<dbReference type="NCBIfam" id="TIGR00254">
    <property type="entry name" value="GGDEF"/>
    <property type="match status" value="1"/>
</dbReference>
<dbReference type="PANTHER" id="PTHR45138">
    <property type="entry name" value="REGULATORY COMPONENTS OF SENSORY TRANSDUCTION SYSTEM"/>
    <property type="match status" value="1"/>
</dbReference>
<comment type="cofactor">
    <cofactor evidence="1">
        <name>Mg(2+)</name>
        <dbReference type="ChEBI" id="CHEBI:18420"/>
    </cofactor>
</comment>
<dbReference type="EMBL" id="PXNN01000003">
    <property type="protein sequence ID" value="PSF10438.1"/>
    <property type="molecule type" value="Genomic_DNA"/>
</dbReference>
<evidence type="ECO:0000256" key="3">
    <source>
        <dbReference type="ARBA" id="ARBA00034247"/>
    </source>
</evidence>
<dbReference type="InterPro" id="IPR000160">
    <property type="entry name" value="GGDEF_dom"/>
</dbReference>
<dbReference type="EC" id="2.7.7.65" evidence="2"/>
<feature type="transmembrane region" description="Helical" evidence="5">
    <location>
        <begin position="289"/>
        <end position="310"/>
    </location>
</feature>
<dbReference type="PANTHER" id="PTHR45138:SF9">
    <property type="entry name" value="DIGUANYLATE CYCLASE DGCM-RELATED"/>
    <property type="match status" value="1"/>
</dbReference>
<dbReference type="Proteomes" id="UP000238385">
    <property type="component" value="Unassembled WGS sequence"/>
</dbReference>
<feature type="transmembrane region" description="Helical" evidence="5">
    <location>
        <begin position="168"/>
        <end position="194"/>
    </location>
</feature>
<proteinExistence type="predicted"/>
<feature type="domain" description="GGDEF" evidence="6">
    <location>
        <begin position="420"/>
        <end position="557"/>
    </location>
</feature>
<dbReference type="InterPro" id="IPR043128">
    <property type="entry name" value="Rev_trsase/Diguanyl_cyclase"/>
</dbReference>
<comment type="caution">
    <text evidence="7">The sequence shown here is derived from an EMBL/GenBank/DDBJ whole genome shotgun (WGS) entry which is preliminary data.</text>
</comment>
<dbReference type="Gene3D" id="2.60.40.2380">
    <property type="match status" value="1"/>
</dbReference>
<keyword evidence="5" id="KW-0472">Membrane</keyword>
<evidence type="ECO:0000256" key="1">
    <source>
        <dbReference type="ARBA" id="ARBA00001946"/>
    </source>
</evidence>
<protein>
    <recommendedName>
        <fullName evidence="2">diguanylate cyclase</fullName>
        <ecNumber evidence="2">2.7.7.65</ecNumber>
    </recommendedName>
</protein>
<reference evidence="7 8" key="1">
    <citation type="submission" date="2018-03" db="EMBL/GenBank/DDBJ databases">
        <title>Marinobacter brunus sp. nov., a marine bacterium of Gamma-proteobacteria isolated from the surface seawater of the South China Sea.</title>
        <authorList>
            <person name="Cheng H."/>
            <person name="Wu Y.-H."/>
            <person name="Xamxidin M."/>
            <person name="Xu X.-W."/>
        </authorList>
    </citation>
    <scope>NUCLEOTIDE SEQUENCE [LARGE SCALE GENOMIC DNA]</scope>
    <source>
        <strain evidence="7 8">JCM 30472</strain>
    </source>
</reference>
<organism evidence="7 8">
    <name type="scientific">Marinobacter halophilus</name>
    <dbReference type="NCBI Taxonomy" id="1323740"/>
    <lineage>
        <taxon>Bacteria</taxon>
        <taxon>Pseudomonadati</taxon>
        <taxon>Pseudomonadota</taxon>
        <taxon>Gammaproteobacteria</taxon>
        <taxon>Pseudomonadales</taxon>
        <taxon>Marinobacteraceae</taxon>
        <taxon>Marinobacter</taxon>
    </lineage>
</organism>
<dbReference type="FunFam" id="3.30.70.270:FF:000001">
    <property type="entry name" value="Diguanylate cyclase domain protein"/>
    <property type="match status" value="1"/>
</dbReference>
<feature type="transmembrane region" description="Helical" evidence="5">
    <location>
        <begin position="322"/>
        <end position="341"/>
    </location>
</feature>
<dbReference type="GO" id="GO:0052621">
    <property type="term" value="F:diguanylate cyclase activity"/>
    <property type="evidence" value="ECO:0007669"/>
    <property type="project" value="UniProtKB-EC"/>
</dbReference>
<name>A0A2T1KKA2_9GAMM</name>
<dbReference type="PROSITE" id="PS50887">
    <property type="entry name" value="GGDEF"/>
    <property type="match status" value="1"/>
</dbReference>
<feature type="transmembrane region" description="Helical" evidence="5">
    <location>
        <begin position="139"/>
        <end position="161"/>
    </location>
</feature>
<keyword evidence="5" id="KW-1133">Transmembrane helix</keyword>
<evidence type="ECO:0000313" key="8">
    <source>
        <dbReference type="Proteomes" id="UP000238385"/>
    </source>
</evidence>